<dbReference type="AlphaFoldDB" id="A0AA36M5B0"/>
<gene>
    <name evidence="1" type="ORF">CYNAS_LOCUS11507</name>
</gene>
<evidence type="ECO:0000313" key="1">
    <source>
        <dbReference type="EMBL" id="CAJ0599524.1"/>
    </source>
</evidence>
<reference evidence="1" key="1">
    <citation type="submission" date="2023-07" db="EMBL/GenBank/DDBJ databases">
        <authorList>
            <consortium name="CYATHOMIX"/>
        </authorList>
    </citation>
    <scope>NUCLEOTIDE SEQUENCE</scope>
    <source>
        <strain evidence="1">N/A</strain>
    </source>
</reference>
<keyword evidence="2" id="KW-1185">Reference proteome</keyword>
<proteinExistence type="predicted"/>
<organism evidence="1 2">
    <name type="scientific">Cylicocyclus nassatus</name>
    <name type="common">Nematode worm</name>
    <dbReference type="NCBI Taxonomy" id="53992"/>
    <lineage>
        <taxon>Eukaryota</taxon>
        <taxon>Metazoa</taxon>
        <taxon>Ecdysozoa</taxon>
        <taxon>Nematoda</taxon>
        <taxon>Chromadorea</taxon>
        <taxon>Rhabditida</taxon>
        <taxon>Rhabditina</taxon>
        <taxon>Rhabditomorpha</taxon>
        <taxon>Strongyloidea</taxon>
        <taxon>Strongylidae</taxon>
        <taxon>Cylicocyclus</taxon>
    </lineage>
</organism>
<sequence length="52" mass="6111">MWPLKGLILAVLFVFSTAWPSCSVCKTEKMNWDQRNICFLHCIPQGRIDARW</sequence>
<name>A0AA36M5B0_CYLNA</name>
<accession>A0AA36M5B0</accession>
<dbReference type="Proteomes" id="UP001176961">
    <property type="component" value="Unassembled WGS sequence"/>
</dbReference>
<protein>
    <submittedName>
        <fullName evidence="1">Uncharacterized protein</fullName>
    </submittedName>
</protein>
<evidence type="ECO:0000313" key="2">
    <source>
        <dbReference type="Proteomes" id="UP001176961"/>
    </source>
</evidence>
<comment type="caution">
    <text evidence="1">The sequence shown here is derived from an EMBL/GenBank/DDBJ whole genome shotgun (WGS) entry which is preliminary data.</text>
</comment>
<dbReference type="EMBL" id="CATQJL010000223">
    <property type="protein sequence ID" value="CAJ0599524.1"/>
    <property type="molecule type" value="Genomic_DNA"/>
</dbReference>